<evidence type="ECO:0000259" key="2">
    <source>
        <dbReference type="Pfam" id="PF01757"/>
    </source>
</evidence>
<feature type="transmembrane region" description="Helical" evidence="1">
    <location>
        <begin position="20"/>
        <end position="38"/>
    </location>
</feature>
<accession>A0A963YW64</accession>
<reference evidence="3" key="2">
    <citation type="submission" date="2021-01" db="EMBL/GenBank/DDBJ databases">
        <authorList>
            <person name="Mieszkin S."/>
            <person name="Pouder E."/>
            <person name="Alain K."/>
        </authorList>
    </citation>
    <scope>NUCLEOTIDE SEQUENCE</scope>
    <source>
        <strain evidence="3">HW T2.11</strain>
    </source>
</reference>
<feature type="transmembrane region" description="Helical" evidence="1">
    <location>
        <begin position="312"/>
        <end position="329"/>
    </location>
</feature>
<name>A0A963YW64_9PROT</name>
<feature type="transmembrane region" description="Helical" evidence="1">
    <location>
        <begin position="98"/>
        <end position="122"/>
    </location>
</feature>
<sequence>MQLGPINLPGRNSGIDVLRGIAIFMVMLLHFSLTYRLWNSGPLVGLLGQGWTHAILAHGNFAVTMFFVVSGFLITTNAAERMGGLGKIELRSFYIKRFARLIPCLLLALVIITILGLCSVASFATKAPNSRSELLLGCLSVLLFFHNILMQHLGYFDYALNVYWSLSVEEVFYLAFPIVCLILKRDALIAIPCVVLVMVAPFYRSAHENNEIYYLYANLACFDAIAIGCLTSILARRWRPSFSTARALQFGGCVTLVAFWLQGFSGFHAVFSFTIIALSTAVIILGSLTNPPDVNSRSAIGQAICWLGRHSYELYLFHIIVLGIMRDILPGKSLGGVWQIPWLLLFLLVSMFAAAGAARLIGDPANAILRRHFAPAP</sequence>
<dbReference type="RefSeq" id="WP_227323618.1">
    <property type="nucleotide sequence ID" value="NZ_JAESVB010000020.1"/>
</dbReference>
<keyword evidence="4" id="KW-1185">Reference proteome</keyword>
<comment type="caution">
    <text evidence="3">The sequence shown here is derived from an EMBL/GenBank/DDBJ whole genome shotgun (WGS) entry which is preliminary data.</text>
</comment>
<dbReference type="PANTHER" id="PTHR23028">
    <property type="entry name" value="ACETYLTRANSFERASE"/>
    <property type="match status" value="1"/>
</dbReference>
<dbReference type="Proteomes" id="UP000708298">
    <property type="component" value="Unassembled WGS sequence"/>
</dbReference>
<feature type="transmembrane region" description="Helical" evidence="1">
    <location>
        <begin position="59"/>
        <end position="78"/>
    </location>
</feature>
<evidence type="ECO:0000313" key="3">
    <source>
        <dbReference type="EMBL" id="MCB8877974.1"/>
    </source>
</evidence>
<organism evidence="3 4">
    <name type="scientific">Acidisoma silvae</name>
    <dbReference type="NCBI Taxonomy" id="2802396"/>
    <lineage>
        <taxon>Bacteria</taxon>
        <taxon>Pseudomonadati</taxon>
        <taxon>Pseudomonadota</taxon>
        <taxon>Alphaproteobacteria</taxon>
        <taxon>Acetobacterales</taxon>
        <taxon>Acidocellaceae</taxon>
        <taxon>Acidisoma</taxon>
    </lineage>
</organism>
<dbReference type="GO" id="GO:0016747">
    <property type="term" value="F:acyltransferase activity, transferring groups other than amino-acyl groups"/>
    <property type="evidence" value="ECO:0007669"/>
    <property type="project" value="InterPro"/>
</dbReference>
<dbReference type="PANTHER" id="PTHR23028:SF53">
    <property type="entry name" value="ACYL_TRANSF_3 DOMAIN-CONTAINING PROTEIN"/>
    <property type="match status" value="1"/>
</dbReference>
<dbReference type="Pfam" id="PF01757">
    <property type="entry name" value="Acyl_transf_3"/>
    <property type="match status" value="1"/>
</dbReference>
<evidence type="ECO:0000313" key="4">
    <source>
        <dbReference type="Proteomes" id="UP000708298"/>
    </source>
</evidence>
<dbReference type="InterPro" id="IPR050879">
    <property type="entry name" value="Acyltransferase_3"/>
</dbReference>
<keyword evidence="1" id="KW-0812">Transmembrane</keyword>
<keyword evidence="1" id="KW-1133">Transmembrane helix</keyword>
<keyword evidence="1" id="KW-0472">Membrane</keyword>
<keyword evidence="3" id="KW-0012">Acyltransferase</keyword>
<feature type="transmembrane region" description="Helical" evidence="1">
    <location>
        <begin position="134"/>
        <end position="156"/>
    </location>
</feature>
<proteinExistence type="predicted"/>
<dbReference type="EMBL" id="JAESVB010000020">
    <property type="protein sequence ID" value="MCB8877974.1"/>
    <property type="molecule type" value="Genomic_DNA"/>
</dbReference>
<dbReference type="AlphaFoldDB" id="A0A963YW64"/>
<evidence type="ECO:0000256" key="1">
    <source>
        <dbReference type="SAM" id="Phobius"/>
    </source>
</evidence>
<gene>
    <name evidence="3" type="ORF">ASILVAE211_22485</name>
</gene>
<feature type="transmembrane region" description="Helical" evidence="1">
    <location>
        <begin position="162"/>
        <end position="183"/>
    </location>
</feature>
<keyword evidence="3" id="KW-0808">Transferase</keyword>
<feature type="transmembrane region" description="Helical" evidence="1">
    <location>
        <begin position="212"/>
        <end position="235"/>
    </location>
</feature>
<feature type="transmembrane region" description="Helical" evidence="1">
    <location>
        <begin position="341"/>
        <end position="361"/>
    </location>
</feature>
<feature type="transmembrane region" description="Helical" evidence="1">
    <location>
        <begin position="188"/>
        <end position="206"/>
    </location>
</feature>
<dbReference type="GO" id="GO:0016020">
    <property type="term" value="C:membrane"/>
    <property type="evidence" value="ECO:0007669"/>
    <property type="project" value="TreeGrafter"/>
</dbReference>
<feature type="transmembrane region" description="Helical" evidence="1">
    <location>
        <begin position="247"/>
        <end position="264"/>
    </location>
</feature>
<protein>
    <submittedName>
        <fullName evidence="3">Acyltransferase</fullName>
    </submittedName>
</protein>
<dbReference type="InterPro" id="IPR002656">
    <property type="entry name" value="Acyl_transf_3_dom"/>
</dbReference>
<dbReference type="GO" id="GO:0009103">
    <property type="term" value="P:lipopolysaccharide biosynthetic process"/>
    <property type="evidence" value="ECO:0007669"/>
    <property type="project" value="TreeGrafter"/>
</dbReference>
<feature type="domain" description="Acyltransferase 3" evidence="2">
    <location>
        <begin position="13"/>
        <end position="355"/>
    </location>
</feature>
<reference evidence="3" key="1">
    <citation type="journal article" date="2021" name="Microorganisms">
        <title>Acidisoma silvae sp. nov. and Acidisomacellulosilytica sp. nov., Two Acidophilic Bacteria Isolated from Decaying Wood, Hydrolyzing Cellulose and Producing Poly-3-hydroxybutyrate.</title>
        <authorList>
            <person name="Mieszkin S."/>
            <person name="Pouder E."/>
            <person name="Uroz S."/>
            <person name="Simon-Colin C."/>
            <person name="Alain K."/>
        </authorList>
    </citation>
    <scope>NUCLEOTIDE SEQUENCE</scope>
    <source>
        <strain evidence="3">HW T2.11</strain>
    </source>
</reference>
<feature type="transmembrane region" description="Helical" evidence="1">
    <location>
        <begin position="270"/>
        <end position="291"/>
    </location>
</feature>